<evidence type="ECO:0000313" key="1">
    <source>
        <dbReference type="EMBL" id="TFK77001.1"/>
    </source>
</evidence>
<dbReference type="EMBL" id="ML208259">
    <property type="protein sequence ID" value="TFK77001.1"/>
    <property type="molecule type" value="Genomic_DNA"/>
</dbReference>
<keyword evidence="2" id="KW-1185">Reference proteome</keyword>
<proteinExistence type="predicted"/>
<protein>
    <submittedName>
        <fullName evidence="1">Uncharacterized protein</fullName>
    </submittedName>
</protein>
<name>A0ACD3BGP7_9AGAR</name>
<evidence type="ECO:0000313" key="2">
    <source>
        <dbReference type="Proteomes" id="UP000308600"/>
    </source>
</evidence>
<gene>
    <name evidence="1" type="ORF">BDN72DRAFT_890787</name>
</gene>
<accession>A0ACD3BGP7</accession>
<dbReference type="Proteomes" id="UP000308600">
    <property type="component" value="Unassembled WGS sequence"/>
</dbReference>
<organism evidence="1 2">
    <name type="scientific">Pluteus cervinus</name>
    <dbReference type="NCBI Taxonomy" id="181527"/>
    <lineage>
        <taxon>Eukaryota</taxon>
        <taxon>Fungi</taxon>
        <taxon>Dikarya</taxon>
        <taxon>Basidiomycota</taxon>
        <taxon>Agaricomycotina</taxon>
        <taxon>Agaricomycetes</taxon>
        <taxon>Agaricomycetidae</taxon>
        <taxon>Agaricales</taxon>
        <taxon>Pluteineae</taxon>
        <taxon>Pluteaceae</taxon>
        <taxon>Pluteus</taxon>
    </lineage>
</organism>
<reference evidence="1 2" key="1">
    <citation type="journal article" date="2019" name="Nat. Ecol. Evol.">
        <title>Megaphylogeny resolves global patterns of mushroom evolution.</title>
        <authorList>
            <person name="Varga T."/>
            <person name="Krizsan K."/>
            <person name="Foldi C."/>
            <person name="Dima B."/>
            <person name="Sanchez-Garcia M."/>
            <person name="Sanchez-Ramirez S."/>
            <person name="Szollosi G.J."/>
            <person name="Szarkandi J.G."/>
            <person name="Papp V."/>
            <person name="Albert L."/>
            <person name="Andreopoulos W."/>
            <person name="Angelini C."/>
            <person name="Antonin V."/>
            <person name="Barry K.W."/>
            <person name="Bougher N.L."/>
            <person name="Buchanan P."/>
            <person name="Buyck B."/>
            <person name="Bense V."/>
            <person name="Catcheside P."/>
            <person name="Chovatia M."/>
            <person name="Cooper J."/>
            <person name="Damon W."/>
            <person name="Desjardin D."/>
            <person name="Finy P."/>
            <person name="Geml J."/>
            <person name="Haridas S."/>
            <person name="Hughes K."/>
            <person name="Justo A."/>
            <person name="Karasinski D."/>
            <person name="Kautmanova I."/>
            <person name="Kiss B."/>
            <person name="Kocsube S."/>
            <person name="Kotiranta H."/>
            <person name="LaButti K.M."/>
            <person name="Lechner B.E."/>
            <person name="Liimatainen K."/>
            <person name="Lipzen A."/>
            <person name="Lukacs Z."/>
            <person name="Mihaltcheva S."/>
            <person name="Morgado L.N."/>
            <person name="Niskanen T."/>
            <person name="Noordeloos M.E."/>
            <person name="Ohm R.A."/>
            <person name="Ortiz-Santana B."/>
            <person name="Ovrebo C."/>
            <person name="Racz N."/>
            <person name="Riley R."/>
            <person name="Savchenko A."/>
            <person name="Shiryaev A."/>
            <person name="Soop K."/>
            <person name="Spirin V."/>
            <person name="Szebenyi C."/>
            <person name="Tomsovsky M."/>
            <person name="Tulloss R.E."/>
            <person name="Uehling J."/>
            <person name="Grigoriev I.V."/>
            <person name="Vagvolgyi C."/>
            <person name="Papp T."/>
            <person name="Martin F.M."/>
            <person name="Miettinen O."/>
            <person name="Hibbett D.S."/>
            <person name="Nagy L.G."/>
        </authorList>
    </citation>
    <scope>NUCLEOTIDE SEQUENCE [LARGE SCALE GENOMIC DNA]</scope>
    <source>
        <strain evidence="1 2">NL-1719</strain>
    </source>
</reference>
<sequence length="134" mass="14098">MPITSESTPLLSPRMAARSLWKAGALLVSFGMIAGAFGSHGLKKRDHITSDQLQAFGTAANYAIYNGLGLLALSLHPKAARYRTSGLAILAGGAIFSGSIIALVLHRDRFRFLGPVTPLGGLVMIGGYLSLVFL</sequence>